<dbReference type="PROSITE" id="PS50893">
    <property type="entry name" value="ABC_TRANSPORTER_2"/>
    <property type="match status" value="1"/>
</dbReference>
<dbReference type="InterPro" id="IPR013611">
    <property type="entry name" value="Transp-assoc_OB_typ2"/>
</dbReference>
<dbReference type="PROSITE" id="PS00211">
    <property type="entry name" value="ABC_TRANSPORTER_1"/>
    <property type="match status" value="1"/>
</dbReference>
<dbReference type="PANTHER" id="PTHR43875:SF3">
    <property type="entry name" value="MALTOSE_MALTODEXTRIN IMPORT ATP-BINDING PROTEIN MALK"/>
    <property type="match status" value="1"/>
</dbReference>
<dbReference type="GO" id="GO:0005524">
    <property type="term" value="F:ATP binding"/>
    <property type="evidence" value="ECO:0007669"/>
    <property type="project" value="UniProtKB-KW"/>
</dbReference>
<dbReference type="SUPFAM" id="SSF52540">
    <property type="entry name" value="P-loop containing nucleoside triphosphate hydrolases"/>
    <property type="match status" value="1"/>
</dbReference>
<protein>
    <submittedName>
        <fullName evidence="6">Sn-glycerol-3-phosphate ABC transporter ATP-binding protein UgpC</fullName>
    </submittedName>
</protein>
<dbReference type="InterPro" id="IPR003593">
    <property type="entry name" value="AAA+_ATPase"/>
</dbReference>
<dbReference type="InterPro" id="IPR003439">
    <property type="entry name" value="ABC_transporter-like_ATP-bd"/>
</dbReference>
<dbReference type="Pfam" id="PF08402">
    <property type="entry name" value="TOBE_2"/>
    <property type="match status" value="1"/>
</dbReference>
<dbReference type="SMART" id="SM00382">
    <property type="entry name" value="AAA"/>
    <property type="match status" value="1"/>
</dbReference>
<keyword evidence="7" id="KW-1185">Reference proteome</keyword>
<evidence type="ECO:0000313" key="7">
    <source>
        <dbReference type="Proteomes" id="UP001302249"/>
    </source>
</evidence>
<dbReference type="Gene3D" id="2.40.50.140">
    <property type="entry name" value="Nucleic acid-binding proteins"/>
    <property type="match status" value="1"/>
</dbReference>
<keyword evidence="2" id="KW-0813">Transport</keyword>
<dbReference type="InterPro" id="IPR047641">
    <property type="entry name" value="ABC_transpr_MalK/UgpC-like"/>
</dbReference>
<evidence type="ECO:0000256" key="4">
    <source>
        <dbReference type="ARBA" id="ARBA00022840"/>
    </source>
</evidence>
<gene>
    <name evidence="6" type="primary">ugpC</name>
    <name evidence="6" type="ORF">RPR59_07635</name>
</gene>
<reference evidence="6 7" key="1">
    <citation type="submission" date="2023-09" db="EMBL/GenBank/DDBJ databases">
        <authorList>
            <person name="Rey-Velasco X."/>
        </authorList>
    </citation>
    <scope>NUCLEOTIDE SEQUENCE [LARGE SCALE GENOMIC DNA]</scope>
    <source>
        <strain evidence="6 7">W311</strain>
    </source>
</reference>
<dbReference type="CDD" id="cd03301">
    <property type="entry name" value="ABC_MalK_N"/>
    <property type="match status" value="1"/>
</dbReference>
<evidence type="ECO:0000256" key="3">
    <source>
        <dbReference type="ARBA" id="ARBA00022741"/>
    </source>
</evidence>
<dbReference type="Pfam" id="PF00005">
    <property type="entry name" value="ABC_tran"/>
    <property type="match status" value="1"/>
</dbReference>
<dbReference type="NCBIfam" id="NF008653">
    <property type="entry name" value="PRK11650.1"/>
    <property type="match status" value="1"/>
</dbReference>
<keyword evidence="3" id="KW-0547">Nucleotide-binding</keyword>
<dbReference type="Proteomes" id="UP001302249">
    <property type="component" value="Chromosome"/>
</dbReference>
<evidence type="ECO:0000256" key="1">
    <source>
        <dbReference type="ARBA" id="ARBA00005417"/>
    </source>
</evidence>
<dbReference type="PANTHER" id="PTHR43875">
    <property type="entry name" value="MALTODEXTRIN IMPORT ATP-BINDING PROTEIN MSMX"/>
    <property type="match status" value="1"/>
</dbReference>
<dbReference type="InterPro" id="IPR017871">
    <property type="entry name" value="ABC_transporter-like_CS"/>
</dbReference>
<accession>A0ABZ0B4X9</accession>
<name>A0ABZ0B4X9_9SPHN</name>
<evidence type="ECO:0000313" key="6">
    <source>
        <dbReference type="EMBL" id="WNO52353.1"/>
    </source>
</evidence>
<dbReference type="InterPro" id="IPR015855">
    <property type="entry name" value="ABC_transpr_MalK-like"/>
</dbReference>
<comment type="similarity">
    <text evidence="1">Belongs to the ABC transporter superfamily.</text>
</comment>
<dbReference type="Gene3D" id="3.40.50.300">
    <property type="entry name" value="P-loop containing nucleotide triphosphate hydrolases"/>
    <property type="match status" value="1"/>
</dbReference>
<dbReference type="SUPFAM" id="SSF50331">
    <property type="entry name" value="MOP-like"/>
    <property type="match status" value="1"/>
</dbReference>
<dbReference type="InterPro" id="IPR012340">
    <property type="entry name" value="NA-bd_OB-fold"/>
</dbReference>
<dbReference type="RefSeq" id="WP_313912711.1">
    <property type="nucleotide sequence ID" value="NZ_CP135076.1"/>
</dbReference>
<keyword evidence="4 6" id="KW-0067">ATP-binding</keyword>
<organism evidence="6 7">
    <name type="scientific">Stakelama saccharophila</name>
    <dbReference type="NCBI Taxonomy" id="3075605"/>
    <lineage>
        <taxon>Bacteria</taxon>
        <taxon>Pseudomonadati</taxon>
        <taxon>Pseudomonadota</taxon>
        <taxon>Alphaproteobacteria</taxon>
        <taxon>Sphingomonadales</taxon>
        <taxon>Sphingomonadaceae</taxon>
        <taxon>Stakelama</taxon>
    </lineage>
</organism>
<feature type="domain" description="ABC transporter" evidence="5">
    <location>
        <begin position="4"/>
        <end position="234"/>
    </location>
</feature>
<evidence type="ECO:0000259" key="5">
    <source>
        <dbReference type="PROSITE" id="PS50893"/>
    </source>
</evidence>
<dbReference type="InterPro" id="IPR008995">
    <property type="entry name" value="Mo/tungstate-bd_C_term_dom"/>
</dbReference>
<sequence length="365" mass="38983">MSGVTLAQVSKSYGSLRVVDRLSLEIAPGEFVVFLGPSGCGKSTLLRMIAGLETVDSGAIHIGDARVDHLPPGKRGVAMVFQHYALYPHMTVRENMAFGLRNAGVDKAEITRRAEAAAESLEISALLDRKPGQLSGGQRQRVAIARAIVKEPALFLLDEPLSNLDAALRNRTRLEIAQLHQRLGATMIFVTHDQVEAMTLADRIVILNGGGIEQVGTPMEIYLRPRTQFVATFVGSPRINLLPAAMDDAEAGHAIVRLGDGTRVVTKIAAESLDNADNMNLGIRPECVRPVPMERAVMQGKAAVVERLGERTLVHVTLSDGETLVAEDAGVSSIRVGDVVGVSLDTDAAHLFDAHGLGHHPEGAG</sequence>
<dbReference type="Gene3D" id="2.40.50.100">
    <property type="match status" value="1"/>
</dbReference>
<proteinExistence type="inferred from homology"/>
<dbReference type="InterPro" id="IPR027417">
    <property type="entry name" value="P-loop_NTPase"/>
</dbReference>
<evidence type="ECO:0000256" key="2">
    <source>
        <dbReference type="ARBA" id="ARBA00022448"/>
    </source>
</evidence>
<dbReference type="EMBL" id="CP135076">
    <property type="protein sequence ID" value="WNO52353.1"/>
    <property type="molecule type" value="Genomic_DNA"/>
</dbReference>